<dbReference type="NCBIfam" id="TIGR00229">
    <property type="entry name" value="sensory_box"/>
    <property type="match status" value="3"/>
</dbReference>
<dbReference type="SMART" id="SM00387">
    <property type="entry name" value="HATPase_c"/>
    <property type="match status" value="1"/>
</dbReference>
<feature type="coiled-coil region" evidence="7">
    <location>
        <begin position="15"/>
        <end position="42"/>
    </location>
</feature>
<dbReference type="InterPro" id="IPR013767">
    <property type="entry name" value="PAS_fold"/>
</dbReference>
<dbReference type="PROSITE" id="PS50113">
    <property type="entry name" value="PAC"/>
    <property type="match status" value="2"/>
</dbReference>
<dbReference type="SUPFAM" id="SSF55874">
    <property type="entry name" value="ATPase domain of HSP90 chaperone/DNA topoisomerase II/histidine kinase"/>
    <property type="match status" value="1"/>
</dbReference>
<dbReference type="Pfam" id="PF13426">
    <property type="entry name" value="PAS_9"/>
    <property type="match status" value="1"/>
</dbReference>
<evidence type="ECO:0000256" key="6">
    <source>
        <dbReference type="ARBA" id="ARBA00023012"/>
    </source>
</evidence>
<dbReference type="KEGG" id="rci:LRC522"/>
<gene>
    <name evidence="10" type="ORF">LRC522</name>
</gene>
<keyword evidence="2" id="KW-0808">Transferase</keyword>
<dbReference type="PANTHER" id="PTHR43065">
    <property type="entry name" value="SENSOR HISTIDINE KINASE"/>
    <property type="match status" value="1"/>
</dbReference>
<dbReference type="SMART" id="SM00086">
    <property type="entry name" value="PAC"/>
    <property type="match status" value="3"/>
</dbReference>
<sequence length="1011" mass="114117">MGDELIFNPGPGEEILRLRSEVASLREELAKKDLELQRLTLADEALRESQEKYLELFELGKESLFLIDNDTGRLLEANTAATEMYGYSRDELLRMRNVDLSAEPEDTHRVTTETPVGGVVVPLRYHRKRDGTVFPVEITGRFFSWKGRKVHVAAIRDISERCQTEAYLRKLSLLKVRLLGMGDLKARLQQIADSVIDIFGADFAHIWMIRDGDFCEKGCRYATVAGGEHACRDRNRCLHLMASSGRYTSINDDYRRVPIGNCQIGRMIMDEPGKYITNDVVNNPFVDDRDRALGLGLVSLAGFRILSRDGEAVGALALFKKTPINRNEELLLEDLVSTTSQVIVAGRAEEALKASETRFRSLIQHSSDIVRIIDRNGLIVYDSPSSELILGYPPGFMLGKSPLELIHPADRDRVARDLNEVFEQKNDGKPTEFRVRKADGSYLEVESLGSNMLGVPGVDGIVVTTRPVEDRKRAQEALRRSEKKYRELVESANSIIIRWDMDGTITFVNEFATRFFGYSESEMLGKNLIGLIVPGADTGGQYINTLTRKITEHPERYLTSVKKNVRKNGEFVWISWTNRPITDDAGNVIENLSVGNDITAQKLVEDERKLTVEFLRLVNESQDTRDLVHSATAFFQRYSGCEAVGVRLKEYDDYPYYEYRGFSGEFIAAENYLCSRDINRPILFEDGEPIYECLCGSVIKNRGDPSKPYFTARGSFWTNSTTELLACLGVAERRMLSRNRCNRSGYESMALIPLCFSDERMGLLQLNDRKKGRFSPEFIALWERLADYLAVALAKLRTEDALRESLKEKEVLLKEVHHRVKNNLQIITSLLNLQMSQMQDPDTVTALTESQSRIRSMALLHEKLYQSKDLSSIDFGDYLRGLISSAYCTYGVNEGLIRVEIDAGNVRLGIDTAIPCGLIINEISTNAFKYAFPRDRQGTLTIKVSSEESGQTELIISDDGVGLPEGFDIDNVTTLGLQLVVSLVHQLEGEIELKNEGGVTYRITFREKRHG</sequence>
<dbReference type="SUPFAM" id="SSF55785">
    <property type="entry name" value="PYP-like sensor domain (PAS domain)"/>
    <property type="match status" value="3"/>
</dbReference>
<keyword evidence="5" id="KW-0067">ATP-binding</keyword>
<evidence type="ECO:0000256" key="4">
    <source>
        <dbReference type="ARBA" id="ARBA00022777"/>
    </source>
</evidence>
<dbReference type="InterPro" id="IPR035965">
    <property type="entry name" value="PAS-like_dom_sf"/>
</dbReference>
<dbReference type="GO" id="GO:0016301">
    <property type="term" value="F:kinase activity"/>
    <property type="evidence" value="ECO:0007669"/>
    <property type="project" value="UniProtKB-KW"/>
</dbReference>
<dbReference type="SMART" id="SM00065">
    <property type="entry name" value="GAF"/>
    <property type="match status" value="2"/>
</dbReference>
<organism evidence="10 11">
    <name type="scientific">Methanocella arvoryzae (strain DSM 22066 / NBRC 105507 / MRE50)</name>
    <dbReference type="NCBI Taxonomy" id="351160"/>
    <lineage>
        <taxon>Archaea</taxon>
        <taxon>Methanobacteriati</taxon>
        <taxon>Methanobacteriota</taxon>
        <taxon>Stenosarchaea group</taxon>
        <taxon>Methanomicrobia</taxon>
        <taxon>Methanocellales</taxon>
        <taxon>Methanocellaceae</taxon>
        <taxon>Methanocella</taxon>
    </lineage>
</organism>
<evidence type="ECO:0000313" key="10">
    <source>
        <dbReference type="EMBL" id="CAJ35461.1"/>
    </source>
</evidence>
<keyword evidence="1" id="KW-0597">Phosphoprotein</keyword>
<keyword evidence="4 10" id="KW-0418">Kinase</keyword>
<dbReference type="InterPro" id="IPR000014">
    <property type="entry name" value="PAS"/>
</dbReference>
<dbReference type="Gene3D" id="3.30.450.20">
    <property type="entry name" value="PAS domain"/>
    <property type="match status" value="4"/>
</dbReference>
<dbReference type="PANTHER" id="PTHR43065:SF23">
    <property type="entry name" value="SENSOR HISTIDINE KINASE PDTAS"/>
    <property type="match status" value="1"/>
</dbReference>
<dbReference type="PROSITE" id="PS50112">
    <property type="entry name" value="PAS"/>
    <property type="match status" value="3"/>
</dbReference>
<feature type="domain" description="PAC" evidence="9">
    <location>
        <begin position="429"/>
        <end position="480"/>
    </location>
</feature>
<dbReference type="InterPro" id="IPR003594">
    <property type="entry name" value="HATPase_dom"/>
</dbReference>
<dbReference type="SMART" id="SM00091">
    <property type="entry name" value="PAS"/>
    <property type="match status" value="3"/>
</dbReference>
<name>Q0W832_METAR</name>
<dbReference type="GeneID" id="25397335"/>
<feature type="domain" description="PAS" evidence="8">
    <location>
        <begin position="481"/>
        <end position="529"/>
    </location>
</feature>
<dbReference type="GO" id="GO:0000160">
    <property type="term" value="P:phosphorelay signal transduction system"/>
    <property type="evidence" value="ECO:0007669"/>
    <property type="project" value="UniProtKB-KW"/>
</dbReference>
<evidence type="ECO:0000256" key="2">
    <source>
        <dbReference type="ARBA" id="ARBA00022679"/>
    </source>
</evidence>
<dbReference type="InterPro" id="IPR001610">
    <property type="entry name" value="PAC"/>
</dbReference>
<dbReference type="GO" id="GO:0006355">
    <property type="term" value="P:regulation of DNA-templated transcription"/>
    <property type="evidence" value="ECO:0007669"/>
    <property type="project" value="InterPro"/>
</dbReference>
<keyword evidence="7" id="KW-0175">Coiled coil</keyword>
<dbReference type="InterPro" id="IPR000700">
    <property type="entry name" value="PAS-assoc_C"/>
</dbReference>
<dbReference type="Gene3D" id="3.30.565.10">
    <property type="entry name" value="Histidine kinase-like ATPase, C-terminal domain"/>
    <property type="match status" value="1"/>
</dbReference>
<evidence type="ECO:0000313" key="11">
    <source>
        <dbReference type="Proteomes" id="UP000000663"/>
    </source>
</evidence>
<keyword evidence="11" id="KW-1185">Reference proteome</keyword>
<evidence type="ECO:0000259" key="9">
    <source>
        <dbReference type="PROSITE" id="PS50113"/>
    </source>
</evidence>
<dbReference type="AlphaFoldDB" id="Q0W832"/>
<keyword evidence="6" id="KW-0902">Two-component regulatory system</keyword>
<dbReference type="RefSeq" id="WP_012037033.1">
    <property type="nucleotide sequence ID" value="NC_009464.1"/>
</dbReference>
<accession>Q0W832</accession>
<dbReference type="PATRIC" id="fig|351160.9.peg.2779"/>
<dbReference type="Pfam" id="PF07568">
    <property type="entry name" value="HisKA_2"/>
    <property type="match status" value="1"/>
</dbReference>
<dbReference type="InterPro" id="IPR003018">
    <property type="entry name" value="GAF"/>
</dbReference>
<dbReference type="Pfam" id="PF00989">
    <property type="entry name" value="PAS"/>
    <property type="match status" value="2"/>
</dbReference>
<feature type="domain" description="PAS" evidence="8">
    <location>
        <begin position="355"/>
        <end position="425"/>
    </location>
</feature>
<dbReference type="STRING" id="351160.LRC522"/>
<evidence type="ECO:0000256" key="3">
    <source>
        <dbReference type="ARBA" id="ARBA00022741"/>
    </source>
</evidence>
<dbReference type="EMBL" id="AM114193">
    <property type="protein sequence ID" value="CAJ35461.1"/>
    <property type="molecule type" value="Genomic_DNA"/>
</dbReference>
<evidence type="ECO:0000256" key="7">
    <source>
        <dbReference type="SAM" id="Coils"/>
    </source>
</evidence>
<dbReference type="CDD" id="cd00130">
    <property type="entry name" value="PAS"/>
    <property type="match status" value="3"/>
</dbReference>
<evidence type="ECO:0000259" key="8">
    <source>
        <dbReference type="PROSITE" id="PS50112"/>
    </source>
</evidence>
<dbReference type="InterPro" id="IPR029016">
    <property type="entry name" value="GAF-like_dom_sf"/>
</dbReference>
<dbReference type="InterPro" id="IPR036890">
    <property type="entry name" value="HATPase_C_sf"/>
</dbReference>
<dbReference type="Gene3D" id="3.30.450.40">
    <property type="match status" value="2"/>
</dbReference>
<evidence type="ECO:0000256" key="1">
    <source>
        <dbReference type="ARBA" id="ARBA00022553"/>
    </source>
</evidence>
<dbReference type="Pfam" id="PF02518">
    <property type="entry name" value="HATPase_c"/>
    <property type="match status" value="1"/>
</dbReference>
<dbReference type="Proteomes" id="UP000000663">
    <property type="component" value="Chromosome"/>
</dbReference>
<dbReference type="OrthoDB" id="106630at2157"/>
<dbReference type="InterPro" id="IPR011495">
    <property type="entry name" value="Sig_transdc_His_kin_sub2_dim/P"/>
</dbReference>
<dbReference type="eggNOG" id="arCOG06193">
    <property type="taxonomic scope" value="Archaea"/>
</dbReference>
<reference evidence="10 11" key="1">
    <citation type="journal article" date="2006" name="Science">
        <title>Genome of rice cluster I archaea -- the key methane producers in the rice rhizosphere.</title>
        <authorList>
            <person name="Erkel C."/>
            <person name="Kube M."/>
            <person name="Reinhardt R."/>
            <person name="Liesack W."/>
        </authorList>
    </citation>
    <scope>NUCLEOTIDE SEQUENCE [LARGE SCALE GENOMIC DNA]</scope>
    <source>
        <strain evidence="11">DSM 22066 / NBRC 105507 / MRE50</strain>
    </source>
</reference>
<protein>
    <submittedName>
        <fullName evidence="10">Signal transduction histidine kinase</fullName>
    </submittedName>
</protein>
<dbReference type="SUPFAM" id="SSF55781">
    <property type="entry name" value="GAF domain-like"/>
    <property type="match status" value="3"/>
</dbReference>
<proteinExistence type="predicted"/>
<dbReference type="eggNOG" id="arCOG05183">
    <property type="taxonomic scope" value="Archaea"/>
</dbReference>
<evidence type="ECO:0000256" key="5">
    <source>
        <dbReference type="ARBA" id="ARBA00022840"/>
    </source>
</evidence>
<keyword evidence="3" id="KW-0547">Nucleotide-binding</keyword>
<feature type="domain" description="PAS" evidence="8">
    <location>
        <begin position="49"/>
        <end position="106"/>
    </location>
</feature>
<dbReference type="GO" id="GO:0005524">
    <property type="term" value="F:ATP binding"/>
    <property type="evidence" value="ECO:0007669"/>
    <property type="project" value="UniProtKB-KW"/>
</dbReference>
<dbReference type="Pfam" id="PF01590">
    <property type="entry name" value="GAF"/>
    <property type="match status" value="1"/>
</dbReference>
<feature type="domain" description="PAC" evidence="9">
    <location>
        <begin position="558"/>
        <end position="610"/>
    </location>
</feature>